<reference evidence="2" key="1">
    <citation type="journal article" date="2014" name="Int. J. Syst. Evol. Microbiol.">
        <title>Complete genome sequence of Corynebacterium casei LMG S-19264T (=DSM 44701T), isolated from a smear-ripened cheese.</title>
        <authorList>
            <consortium name="US DOE Joint Genome Institute (JGI-PGF)"/>
            <person name="Walter F."/>
            <person name="Albersmeier A."/>
            <person name="Kalinowski J."/>
            <person name="Ruckert C."/>
        </authorList>
    </citation>
    <scope>NUCLEOTIDE SEQUENCE</scope>
    <source>
        <strain evidence="2">CGMCC 1.15447</strain>
    </source>
</reference>
<protein>
    <recommendedName>
        <fullName evidence="4">DUF4136 domain-containing protein</fullName>
    </recommendedName>
</protein>
<dbReference type="AlphaFoldDB" id="A0A916RE27"/>
<evidence type="ECO:0000313" key="2">
    <source>
        <dbReference type="EMBL" id="GGA54302.1"/>
    </source>
</evidence>
<sequence>MKPFIRRSGVFFASISALALTIATGCAPSKSAPTPENFSKAINAYFLDHHECLLSNIRFPYETTDKTETRQLDSLVKSLLLNKNEEPAIHSSRYTVAPAGQRYAPRFCYGNREVTSIDSSTPLSVVNGFKQSTVTYHYTITEVPVWAKTPEVLAAFPQMAQAINDSNTAKITLDQTTTSWQVPD</sequence>
<feature type="chain" id="PRO_5037226926" description="DUF4136 domain-containing protein" evidence="1">
    <location>
        <begin position="20"/>
        <end position="184"/>
    </location>
</feature>
<dbReference type="PROSITE" id="PS51257">
    <property type="entry name" value="PROKAR_LIPOPROTEIN"/>
    <property type="match status" value="1"/>
</dbReference>
<gene>
    <name evidence="2" type="ORF">GCM10011507_01940</name>
</gene>
<dbReference type="EMBL" id="BMJB01000001">
    <property type="protein sequence ID" value="GGA54302.1"/>
    <property type="molecule type" value="Genomic_DNA"/>
</dbReference>
<evidence type="ECO:0000256" key="1">
    <source>
        <dbReference type="SAM" id="SignalP"/>
    </source>
</evidence>
<organism evidence="2 3">
    <name type="scientific">Edaphobacter acidisoli</name>
    <dbReference type="NCBI Taxonomy" id="2040573"/>
    <lineage>
        <taxon>Bacteria</taxon>
        <taxon>Pseudomonadati</taxon>
        <taxon>Acidobacteriota</taxon>
        <taxon>Terriglobia</taxon>
        <taxon>Terriglobales</taxon>
        <taxon>Acidobacteriaceae</taxon>
        <taxon>Edaphobacter</taxon>
    </lineage>
</organism>
<comment type="caution">
    <text evidence="2">The sequence shown here is derived from an EMBL/GenBank/DDBJ whole genome shotgun (WGS) entry which is preliminary data.</text>
</comment>
<keyword evidence="1" id="KW-0732">Signal</keyword>
<evidence type="ECO:0008006" key="4">
    <source>
        <dbReference type="Google" id="ProtNLM"/>
    </source>
</evidence>
<proteinExistence type="predicted"/>
<keyword evidence="3" id="KW-1185">Reference proteome</keyword>
<evidence type="ECO:0000313" key="3">
    <source>
        <dbReference type="Proteomes" id="UP000648801"/>
    </source>
</evidence>
<accession>A0A916RE27</accession>
<reference evidence="2" key="2">
    <citation type="submission" date="2020-09" db="EMBL/GenBank/DDBJ databases">
        <authorList>
            <person name="Sun Q."/>
            <person name="Zhou Y."/>
        </authorList>
    </citation>
    <scope>NUCLEOTIDE SEQUENCE</scope>
    <source>
        <strain evidence="2">CGMCC 1.15447</strain>
    </source>
</reference>
<name>A0A916RE27_9BACT</name>
<feature type="signal peptide" evidence="1">
    <location>
        <begin position="1"/>
        <end position="19"/>
    </location>
</feature>
<dbReference type="RefSeq" id="WP_188757509.1">
    <property type="nucleotide sequence ID" value="NZ_BMJB01000001.1"/>
</dbReference>
<dbReference type="Proteomes" id="UP000648801">
    <property type="component" value="Unassembled WGS sequence"/>
</dbReference>